<proteinExistence type="predicted"/>
<dbReference type="CDD" id="cd02440">
    <property type="entry name" value="AdoMet_MTases"/>
    <property type="match status" value="1"/>
</dbReference>
<evidence type="ECO:0000256" key="3">
    <source>
        <dbReference type="ARBA" id="ARBA00022691"/>
    </source>
</evidence>
<keyword evidence="6" id="KW-1185">Reference proteome</keyword>
<organism evidence="5 6">
    <name type="scientific">Oceanipulchritudo coccoides</name>
    <dbReference type="NCBI Taxonomy" id="2706888"/>
    <lineage>
        <taxon>Bacteria</taxon>
        <taxon>Pseudomonadati</taxon>
        <taxon>Verrucomicrobiota</taxon>
        <taxon>Opitutia</taxon>
        <taxon>Puniceicoccales</taxon>
        <taxon>Oceanipulchritudinaceae</taxon>
        <taxon>Oceanipulchritudo</taxon>
    </lineage>
</organism>
<evidence type="ECO:0000313" key="5">
    <source>
        <dbReference type="EMBL" id="NDV61411.1"/>
    </source>
</evidence>
<dbReference type="SUPFAM" id="SSF53335">
    <property type="entry name" value="S-adenosyl-L-methionine-dependent methyltransferases"/>
    <property type="match status" value="1"/>
</dbReference>
<keyword evidence="2 5" id="KW-0808">Transferase</keyword>
<dbReference type="InterPro" id="IPR013780">
    <property type="entry name" value="Glyco_hydro_b"/>
</dbReference>
<dbReference type="AlphaFoldDB" id="A0A6B2LXR0"/>
<dbReference type="EMBL" id="JAAGNX010000001">
    <property type="protein sequence ID" value="NDV61411.1"/>
    <property type="molecule type" value="Genomic_DNA"/>
</dbReference>
<gene>
    <name evidence="5" type="ORF">G0Q06_03000</name>
</gene>
<keyword evidence="1 5" id="KW-0489">Methyltransferase</keyword>
<comment type="caution">
    <text evidence="5">The sequence shown here is derived from an EMBL/GenBank/DDBJ whole genome shotgun (WGS) entry which is preliminary data.</text>
</comment>
<dbReference type="PANTHER" id="PTHR43042">
    <property type="entry name" value="SAM-DEPENDENT METHYLTRANSFERASE"/>
    <property type="match status" value="1"/>
</dbReference>
<keyword evidence="3" id="KW-0949">S-adenosyl-L-methionine</keyword>
<accession>A0A6B2LXR0</accession>
<sequence length="293" mass="33390">MAANPSVLYSQWDAFSLLDCGSRRKLERFGDHILIRSEPKAWWSENGKLAEWHKADAEISDAGSKWQLRGRPVRSWQMKYDELVFEARLTDMSKHVGVFPEQEPHWRWLKERLGRRNRPRVLNLFGYTGAATLVSAAAGAEVTHVDASKPSINWARHNQALSGLKDAPVRWILDDAFKFVAREVRREREYDVILLDPPSFGRGPKGEIWKVDQQICSLLKNIRTILSPKGGIVVLTMYNLEASSLMLKGLMEDFFPGGSLEFGELALSCSESRHALPLSLFARWESQRAKVKD</sequence>
<feature type="domain" description="S-adenosylmethionine-dependent methyltransferase" evidence="4">
    <location>
        <begin position="60"/>
        <end position="233"/>
    </location>
</feature>
<dbReference type="GO" id="GO:0008168">
    <property type="term" value="F:methyltransferase activity"/>
    <property type="evidence" value="ECO:0007669"/>
    <property type="project" value="UniProtKB-KW"/>
</dbReference>
<dbReference type="Proteomes" id="UP000478417">
    <property type="component" value="Unassembled WGS sequence"/>
</dbReference>
<dbReference type="RefSeq" id="WP_163962318.1">
    <property type="nucleotide sequence ID" value="NZ_JAAGNX010000001.1"/>
</dbReference>
<evidence type="ECO:0000256" key="2">
    <source>
        <dbReference type="ARBA" id="ARBA00022679"/>
    </source>
</evidence>
<dbReference type="Gene3D" id="3.40.50.150">
    <property type="entry name" value="Vaccinia Virus protein VP39"/>
    <property type="match status" value="1"/>
</dbReference>
<dbReference type="PANTHER" id="PTHR43042:SF2">
    <property type="entry name" value="SAM-DEPENDENT METHYLTRANSFERASE"/>
    <property type="match status" value="1"/>
</dbReference>
<dbReference type="InterPro" id="IPR019614">
    <property type="entry name" value="SAM-dep_methyl-trfase"/>
</dbReference>
<dbReference type="GO" id="GO:0032259">
    <property type="term" value="P:methylation"/>
    <property type="evidence" value="ECO:0007669"/>
    <property type="project" value="UniProtKB-KW"/>
</dbReference>
<dbReference type="Pfam" id="PF10672">
    <property type="entry name" value="Methyltrans_SAM"/>
    <property type="match status" value="1"/>
</dbReference>
<evidence type="ECO:0000259" key="4">
    <source>
        <dbReference type="Pfam" id="PF10672"/>
    </source>
</evidence>
<dbReference type="InterPro" id="IPR029063">
    <property type="entry name" value="SAM-dependent_MTases_sf"/>
</dbReference>
<evidence type="ECO:0000256" key="1">
    <source>
        <dbReference type="ARBA" id="ARBA00022603"/>
    </source>
</evidence>
<evidence type="ECO:0000313" key="6">
    <source>
        <dbReference type="Proteomes" id="UP000478417"/>
    </source>
</evidence>
<protein>
    <submittedName>
        <fullName evidence="5">Class I SAM-dependent rRNA methyltransferase</fullName>
    </submittedName>
</protein>
<name>A0A6B2LXR0_9BACT</name>
<reference evidence="5 6" key="1">
    <citation type="submission" date="2020-02" db="EMBL/GenBank/DDBJ databases">
        <title>Albibacoteraceae fam. nov., the first described family within the subdivision 4 Verrucomicrobia.</title>
        <authorList>
            <person name="Xi F."/>
        </authorList>
    </citation>
    <scope>NUCLEOTIDE SEQUENCE [LARGE SCALE GENOMIC DNA]</scope>
    <source>
        <strain evidence="5 6">CK1056</strain>
    </source>
</reference>
<dbReference type="Gene3D" id="2.60.40.1180">
    <property type="entry name" value="Golgi alpha-mannosidase II"/>
    <property type="match status" value="1"/>
</dbReference>